<dbReference type="EMBL" id="AP019308">
    <property type="protein sequence ID" value="BBH21791.1"/>
    <property type="molecule type" value="Genomic_DNA"/>
</dbReference>
<keyword evidence="2" id="KW-1185">Reference proteome</keyword>
<evidence type="ECO:0000313" key="1">
    <source>
        <dbReference type="EMBL" id="BBH21791.1"/>
    </source>
</evidence>
<dbReference type="RefSeq" id="WP_125658834.1">
    <property type="nucleotide sequence ID" value="NZ_AP019308.1"/>
</dbReference>
<dbReference type="SUPFAM" id="SSF69618">
    <property type="entry name" value="HemD-like"/>
    <property type="match status" value="1"/>
</dbReference>
<dbReference type="KEGG" id="pbk:Back11_31360"/>
<dbReference type="Proteomes" id="UP000275368">
    <property type="component" value="Chromosome"/>
</dbReference>
<dbReference type="PANTHER" id="PTHR40082:SF1">
    <property type="entry name" value="BLR5956 PROTEIN"/>
    <property type="match status" value="1"/>
</dbReference>
<dbReference type="InterPro" id="IPR039793">
    <property type="entry name" value="UROS/Hem4"/>
</dbReference>
<organism evidence="1 2">
    <name type="scientific">Paenibacillus baekrokdamisoli</name>
    <dbReference type="NCBI Taxonomy" id="1712516"/>
    <lineage>
        <taxon>Bacteria</taxon>
        <taxon>Bacillati</taxon>
        <taxon>Bacillota</taxon>
        <taxon>Bacilli</taxon>
        <taxon>Bacillales</taxon>
        <taxon>Paenibacillaceae</taxon>
        <taxon>Paenibacillus</taxon>
    </lineage>
</organism>
<dbReference type="GO" id="GO:0004852">
    <property type="term" value="F:uroporphyrinogen-III synthase activity"/>
    <property type="evidence" value="ECO:0007669"/>
    <property type="project" value="InterPro"/>
</dbReference>
<dbReference type="CDD" id="cd06578">
    <property type="entry name" value="HemD"/>
    <property type="match status" value="1"/>
</dbReference>
<dbReference type="GO" id="GO:0006780">
    <property type="term" value="P:uroporphyrinogen III biosynthetic process"/>
    <property type="evidence" value="ECO:0007669"/>
    <property type="project" value="InterPro"/>
</dbReference>
<name>A0A3G9J7M1_9BACL</name>
<dbReference type="PANTHER" id="PTHR40082">
    <property type="entry name" value="BLR5956 PROTEIN"/>
    <property type="match status" value="1"/>
</dbReference>
<proteinExistence type="predicted"/>
<protein>
    <submittedName>
        <fullName evidence="1">Uncharacterized protein</fullName>
    </submittedName>
</protein>
<gene>
    <name evidence="1" type="primary">yjjA_1</name>
    <name evidence="1" type="ORF">Back11_31360</name>
</gene>
<dbReference type="AlphaFoldDB" id="A0A3G9J7M1"/>
<reference evidence="1 2" key="1">
    <citation type="submission" date="2018-11" db="EMBL/GenBank/DDBJ databases">
        <title>Complete genome sequence of Paenibacillus baekrokdamisoli strain KCTC 33723.</title>
        <authorList>
            <person name="Kang S.W."/>
            <person name="Lee K.C."/>
            <person name="Kim K.K."/>
            <person name="Kim J.S."/>
            <person name="Kim D.S."/>
            <person name="Ko S.H."/>
            <person name="Yang S.H."/>
            <person name="Lee J.S."/>
        </authorList>
    </citation>
    <scope>NUCLEOTIDE SEQUENCE [LARGE SCALE GENOMIC DNA]</scope>
    <source>
        <strain evidence="1 2">KCTC 33723</strain>
    </source>
</reference>
<accession>A0A3G9J7M1</accession>
<dbReference type="Pfam" id="PF02602">
    <property type="entry name" value="HEM4"/>
    <property type="match status" value="1"/>
</dbReference>
<dbReference type="NCBIfam" id="NF004584">
    <property type="entry name" value="PRK05928.2-1"/>
    <property type="match status" value="1"/>
</dbReference>
<dbReference type="InterPro" id="IPR003754">
    <property type="entry name" value="4pyrrol_synth_uPrphyn_synth"/>
</dbReference>
<evidence type="ECO:0000313" key="2">
    <source>
        <dbReference type="Proteomes" id="UP000275368"/>
    </source>
</evidence>
<sequence>MSNTLNGKRIVIAGSQKINEMQAIIGKQGGIAVSRPLQGISVFDERELEQGLTRFAREGADWILFTTGLGAEALYQAADKLNILPAFTAAVAKAKIASRGYKTYAFLKKHDLQPIVSDDDGTVNDLLVKLAQHDFAGQRVMIQLHGELSPPIQNFMESNGTKEIQILLPYRHHAPERYTLQTIVHELTNGLVDAVCFTTRIQVQYLFEYAREMGVESDIRLAFNGGVIAGAVGKVTSGALREEGINRVVMPELERMGAMIVELSRYYSACEQNLDQAEV</sequence>
<dbReference type="OrthoDB" id="9775656at2"/>
<dbReference type="Gene3D" id="3.40.50.10090">
    <property type="match status" value="2"/>
</dbReference>
<dbReference type="InterPro" id="IPR036108">
    <property type="entry name" value="4pyrrol_syn_uPrphyn_synt_sf"/>
</dbReference>